<dbReference type="KEGG" id="tmc:LMI_2964"/>
<gene>
    <name evidence="3" type="primary">lvrE</name>
    <name evidence="3" type="ORF">LMI_2964</name>
    <name evidence="4" type="ORF">SAMN02982997_00798</name>
</gene>
<dbReference type="Proteomes" id="UP000182998">
    <property type="component" value="Unassembled WGS sequence"/>
</dbReference>
<feature type="chain" id="PRO_5009750876" evidence="2">
    <location>
        <begin position="21"/>
        <end position="277"/>
    </location>
</feature>
<reference evidence="4 6" key="3">
    <citation type="submission" date="2016-10" db="EMBL/GenBank/DDBJ databases">
        <authorList>
            <person name="Varghese N."/>
            <person name="Submissions S."/>
        </authorList>
    </citation>
    <scope>NUCLEOTIDE SEQUENCE [LARGE SCALE GENOMIC DNA]</scope>
    <source>
        <strain evidence="4 6">ATCC 33218</strain>
    </source>
</reference>
<keyword evidence="2" id="KW-0732">Signal</keyword>
<dbReference type="EMBL" id="FMVN01000003">
    <property type="protein sequence ID" value="SCY07718.1"/>
    <property type="molecule type" value="Genomic_DNA"/>
</dbReference>
<reference evidence="5" key="2">
    <citation type="submission" date="2014-09" db="EMBL/GenBank/DDBJ databases">
        <authorList>
            <person name="Gomez-Valero L."/>
        </authorList>
    </citation>
    <scope>NUCLEOTIDE SEQUENCE [LARGE SCALE GENOMIC DNA]</scope>
    <source>
        <strain evidence="5">ATCC33218</strain>
    </source>
</reference>
<accession>A0A098GL30</accession>
<evidence type="ECO:0000256" key="2">
    <source>
        <dbReference type="SAM" id="SignalP"/>
    </source>
</evidence>
<dbReference type="RefSeq" id="WP_045100295.1">
    <property type="nucleotide sequence ID" value="NZ_FMVN01000003.1"/>
</dbReference>
<dbReference type="AlphaFoldDB" id="A0A098GL30"/>
<feature type="signal peptide" evidence="2">
    <location>
        <begin position="1"/>
        <end position="20"/>
    </location>
</feature>
<evidence type="ECO:0000313" key="5">
    <source>
        <dbReference type="Proteomes" id="UP000032414"/>
    </source>
</evidence>
<protein>
    <submittedName>
        <fullName evidence="3">Legionella vir region protein</fullName>
    </submittedName>
</protein>
<evidence type="ECO:0000313" key="3">
    <source>
        <dbReference type="EMBL" id="CEG62196.1"/>
    </source>
</evidence>
<name>A0A098GL30_LEGMI</name>
<sequence>MKKLILYFSSFLASVPLAHADDQEIWQRIGWLQEQVIILSQQIASIGQGSQGLPGPEGPQGVPGPQGPQGPQGPEGPPGYYIAGEGIKIEGDVISAITKTHELGDIYQGGIIFWLDETRQHGLIASLNDLNNYKGTQWRNGASGNKVTNARADGIGAGESNTRLIIAQQTIDNQKGNFAALIAARYSVLEDGVTPCSIPASPYETCYGDWYLPSIYELSLLKANLQPRGVAHFAPEYYWSSTEADVSNAWLQNFSTGDLVQSDKSNTLGHVRAVRKF</sequence>
<feature type="region of interest" description="Disordered" evidence="1">
    <location>
        <begin position="48"/>
        <end position="81"/>
    </location>
</feature>
<dbReference type="EMBL" id="LN614830">
    <property type="protein sequence ID" value="CEG62196.1"/>
    <property type="molecule type" value="Genomic_DNA"/>
</dbReference>
<keyword evidence="6" id="KW-1185">Reference proteome</keyword>
<dbReference type="OrthoDB" id="5573519at2"/>
<dbReference type="PATRIC" id="fig|451.8.peg.766"/>
<reference evidence="3" key="1">
    <citation type="submission" date="2014-09" db="EMBL/GenBank/DDBJ databases">
        <authorList>
            <person name="GOMEZ-VALERO Laura"/>
        </authorList>
    </citation>
    <scope>NUCLEOTIDE SEQUENCE</scope>
    <source>
        <strain evidence="3">ATCC33218</strain>
    </source>
</reference>
<dbReference type="Proteomes" id="UP000032414">
    <property type="component" value="Chromosome I"/>
</dbReference>
<proteinExistence type="predicted"/>
<evidence type="ECO:0000256" key="1">
    <source>
        <dbReference type="SAM" id="MobiDB-lite"/>
    </source>
</evidence>
<dbReference type="HOGENOM" id="CLU_087572_0_0_6"/>
<evidence type="ECO:0000313" key="6">
    <source>
        <dbReference type="Proteomes" id="UP000182998"/>
    </source>
</evidence>
<organism evidence="3 5">
    <name type="scientific">Legionella micdadei</name>
    <name type="common">Tatlockia micdadei</name>
    <dbReference type="NCBI Taxonomy" id="451"/>
    <lineage>
        <taxon>Bacteria</taxon>
        <taxon>Pseudomonadati</taxon>
        <taxon>Pseudomonadota</taxon>
        <taxon>Gammaproteobacteria</taxon>
        <taxon>Legionellales</taxon>
        <taxon>Legionellaceae</taxon>
        <taxon>Legionella</taxon>
    </lineage>
</organism>
<evidence type="ECO:0000313" key="4">
    <source>
        <dbReference type="EMBL" id="SCY07718.1"/>
    </source>
</evidence>